<keyword evidence="5" id="KW-1185">Reference proteome</keyword>
<dbReference type="EnsemblMetazoa" id="MESCA008898-RA">
    <property type="protein sequence ID" value="MESCA008898-PA"/>
    <property type="gene ID" value="MESCA008898"/>
</dbReference>
<proteinExistence type="predicted"/>
<name>T1GYH1_MEGSC</name>
<dbReference type="SMART" id="SM00355">
    <property type="entry name" value="ZnF_C2H2"/>
    <property type="match status" value="5"/>
</dbReference>
<evidence type="ECO:0000313" key="5">
    <source>
        <dbReference type="Proteomes" id="UP000015102"/>
    </source>
</evidence>
<feature type="domain" description="C2H2-type" evidence="3">
    <location>
        <begin position="686"/>
        <end position="713"/>
    </location>
</feature>
<feature type="domain" description="C2H2-type" evidence="3">
    <location>
        <begin position="476"/>
        <end position="503"/>
    </location>
</feature>
<reference evidence="4" key="2">
    <citation type="submission" date="2015-06" db="UniProtKB">
        <authorList>
            <consortium name="EnsemblMetazoa"/>
        </authorList>
    </citation>
    <scope>IDENTIFICATION</scope>
</reference>
<dbReference type="FunFam" id="3.30.160.60:FF:002383">
    <property type="entry name" value="Pebbled, isoform A"/>
    <property type="match status" value="1"/>
</dbReference>
<dbReference type="GO" id="GO:0001228">
    <property type="term" value="F:DNA-binding transcription activator activity, RNA polymerase II-specific"/>
    <property type="evidence" value="ECO:0007669"/>
    <property type="project" value="TreeGrafter"/>
</dbReference>
<dbReference type="PROSITE" id="PS00028">
    <property type="entry name" value="ZINC_FINGER_C2H2_1"/>
    <property type="match status" value="5"/>
</dbReference>
<dbReference type="InterPro" id="IPR052795">
    <property type="entry name" value="RREB1"/>
</dbReference>
<keyword evidence="1" id="KW-0862">Zinc</keyword>
<keyword evidence="1" id="KW-0863">Zinc-finger</keyword>
<dbReference type="Pfam" id="PF00096">
    <property type="entry name" value="zf-C2H2"/>
    <property type="match status" value="1"/>
</dbReference>
<feature type="domain" description="C2H2-type" evidence="3">
    <location>
        <begin position="590"/>
        <end position="618"/>
    </location>
</feature>
<feature type="region of interest" description="Disordered" evidence="2">
    <location>
        <begin position="428"/>
        <end position="466"/>
    </location>
</feature>
<dbReference type="FunFam" id="3.30.160.60:FF:000813">
    <property type="entry name" value="ras-responsive element-binding protein 1 isoform X1"/>
    <property type="match status" value="1"/>
</dbReference>
<dbReference type="InterPro" id="IPR036236">
    <property type="entry name" value="Znf_C2H2_sf"/>
</dbReference>
<dbReference type="GO" id="GO:0005634">
    <property type="term" value="C:nucleus"/>
    <property type="evidence" value="ECO:0007669"/>
    <property type="project" value="TreeGrafter"/>
</dbReference>
<dbReference type="HOGENOM" id="CLU_386984_0_0_1"/>
<dbReference type="GO" id="GO:0008270">
    <property type="term" value="F:zinc ion binding"/>
    <property type="evidence" value="ECO:0007669"/>
    <property type="project" value="UniProtKB-KW"/>
</dbReference>
<sequence>MKKSMFSSPDRFDHHDEMLLMMPPTDRSTPVSHLKEILQAESKTPTSTNSKIQVKSLEKLIDNASAKDHSSSFSSSFSDKETSNVQIKKESSSDMEVLDLSKKTSQEESIPKEESKTPPPAMPPTDMSSLFLDAHQQFLNGMNPLTQQFYRSLIAPMVQVPPLNQHQPSPVPVSSSSPAISATSMSPGAVKMVIKNGVLMPKQKQRRYRTERPFACEHSPTILGPKTKKWSPIMRGRGMMPTIPPPQHSPQPSNGTISDEVRYAILAQQLKSRKDSTDILQQALAHGSSSVQQQMHHHQASMGQQQDDDEPKLVIDEDDGEFEDDEEDLDVVDEHNQSFESAKKVANAILEQTIKQEPSAADMEKIAHLKMASNLLAHAESVGKSLKDVAISAFKEEPKEVVPVSKLIENYCRNDSYASGLAAACDTANQNEQSDEEGLVASGSASESNHSGAEESSAQLGDPKKKSAYSLAPNRVQCPYCNRMFPWSSSLRRHILTHTGQKPFKCSHCPLLFTTKSNCDRHLLRKHGNVESAMSLYVPMEDNNDPLPLPKSVEEIERQAQYERPMGLPPMNHQENLIPQLSTSSSDLPYKCHLCDNSFSERMHCLEHIKNAHAQEFALLLAKGAIDAEADPNQVHSTGEDDGHGNVGKYPDYSNRKVICAFCVRRFWSTEDLRRHMRTHSGERPFQCEICLRKFTLKHSMLRHMKKHSGLNSH</sequence>
<evidence type="ECO:0000256" key="1">
    <source>
        <dbReference type="PROSITE-ProRule" id="PRU00042"/>
    </source>
</evidence>
<dbReference type="GO" id="GO:0000978">
    <property type="term" value="F:RNA polymerase II cis-regulatory region sequence-specific DNA binding"/>
    <property type="evidence" value="ECO:0007669"/>
    <property type="project" value="TreeGrafter"/>
</dbReference>
<dbReference type="Gene3D" id="3.30.160.60">
    <property type="entry name" value="Classic Zinc Finger"/>
    <property type="match status" value="4"/>
</dbReference>
<feature type="region of interest" description="Disordered" evidence="2">
    <location>
        <begin position="284"/>
        <end position="311"/>
    </location>
</feature>
<keyword evidence="1" id="KW-0479">Metal-binding</keyword>
<evidence type="ECO:0000259" key="3">
    <source>
        <dbReference type="PROSITE" id="PS50157"/>
    </source>
</evidence>
<reference evidence="5" key="1">
    <citation type="submission" date="2013-02" db="EMBL/GenBank/DDBJ databases">
        <authorList>
            <person name="Hughes D."/>
        </authorList>
    </citation>
    <scope>NUCLEOTIDE SEQUENCE</scope>
    <source>
        <strain>Durham</strain>
        <strain evidence="5">NC isolate 2 -- Noor lab</strain>
    </source>
</reference>
<organism evidence="4 5">
    <name type="scientific">Megaselia scalaris</name>
    <name type="common">Humpbacked fly</name>
    <name type="synonym">Phora scalaris</name>
    <dbReference type="NCBI Taxonomy" id="36166"/>
    <lineage>
        <taxon>Eukaryota</taxon>
        <taxon>Metazoa</taxon>
        <taxon>Ecdysozoa</taxon>
        <taxon>Arthropoda</taxon>
        <taxon>Hexapoda</taxon>
        <taxon>Insecta</taxon>
        <taxon>Pterygota</taxon>
        <taxon>Neoptera</taxon>
        <taxon>Endopterygota</taxon>
        <taxon>Diptera</taxon>
        <taxon>Brachycera</taxon>
        <taxon>Muscomorpha</taxon>
        <taxon>Platypezoidea</taxon>
        <taxon>Phoridae</taxon>
        <taxon>Megaseliini</taxon>
        <taxon>Megaselia</taxon>
    </lineage>
</organism>
<evidence type="ECO:0000313" key="4">
    <source>
        <dbReference type="EnsemblMetazoa" id="MESCA008898-PA"/>
    </source>
</evidence>
<feature type="compositionally biased region" description="Basic and acidic residues" evidence="2">
    <location>
        <begin position="78"/>
        <end position="92"/>
    </location>
</feature>
<dbReference type="PANTHER" id="PTHR46451:SF1">
    <property type="entry name" value="RAS-RESPONSIVE ELEMENT-BINDING PROTEIN 1"/>
    <property type="match status" value="1"/>
</dbReference>
<dbReference type="SUPFAM" id="SSF57667">
    <property type="entry name" value="beta-beta-alpha zinc fingers"/>
    <property type="match status" value="2"/>
</dbReference>
<feature type="compositionally biased region" description="Basic and acidic residues" evidence="2">
    <location>
        <begin position="99"/>
        <end position="116"/>
    </location>
</feature>
<dbReference type="AlphaFoldDB" id="T1GYH1"/>
<dbReference type="OMA" id="ISCKHAT"/>
<dbReference type="Proteomes" id="UP000015102">
    <property type="component" value="Unassembled WGS sequence"/>
</dbReference>
<dbReference type="STRING" id="36166.T1GYH1"/>
<dbReference type="FunFam" id="3.30.160.60:FF:002512">
    <property type="entry name" value="Pebbled, isoform A"/>
    <property type="match status" value="1"/>
</dbReference>
<dbReference type="PROSITE" id="PS50157">
    <property type="entry name" value="ZINC_FINGER_C2H2_2"/>
    <property type="match status" value="4"/>
</dbReference>
<protein>
    <recommendedName>
        <fullName evidence="3">C2H2-type domain-containing protein</fullName>
    </recommendedName>
</protein>
<evidence type="ECO:0000256" key="2">
    <source>
        <dbReference type="SAM" id="MobiDB-lite"/>
    </source>
</evidence>
<dbReference type="InterPro" id="IPR013087">
    <property type="entry name" value="Znf_C2H2_type"/>
</dbReference>
<accession>T1GYH1</accession>
<feature type="compositionally biased region" description="Polar residues" evidence="2">
    <location>
        <begin position="443"/>
        <end position="459"/>
    </location>
</feature>
<dbReference type="PANTHER" id="PTHR46451">
    <property type="entry name" value="RAS-RESPONSIVE ELEMENT-BINDING PROTEIN 1"/>
    <property type="match status" value="1"/>
</dbReference>
<feature type="region of interest" description="Disordered" evidence="2">
    <location>
        <begin position="1"/>
        <end position="32"/>
    </location>
</feature>
<feature type="region of interest" description="Disordered" evidence="2">
    <location>
        <begin position="63"/>
        <end position="125"/>
    </location>
</feature>
<feature type="compositionally biased region" description="Low complexity" evidence="2">
    <location>
        <begin position="286"/>
        <end position="305"/>
    </location>
</feature>
<dbReference type="FunFam" id="3.30.160.60:FF:001782">
    <property type="entry name" value="Ras-responsive element-binding protein 1a"/>
    <property type="match status" value="1"/>
</dbReference>
<feature type="domain" description="C2H2-type" evidence="3">
    <location>
        <begin position="658"/>
        <end position="685"/>
    </location>
</feature>
<dbReference type="EMBL" id="CAQQ02373844">
    <property type="status" value="NOT_ANNOTATED_CDS"/>
    <property type="molecule type" value="Genomic_DNA"/>
</dbReference>